<keyword evidence="5" id="KW-0012">Acyltransferase</keyword>
<reference evidence="5 6" key="1">
    <citation type="submission" date="2020-03" db="EMBL/GenBank/DDBJ databases">
        <title>Sequencing the genomes of 1000 actinobacteria strains.</title>
        <authorList>
            <person name="Klenk H.-P."/>
        </authorList>
    </citation>
    <scope>NUCLEOTIDE SEQUENCE [LARGE SCALE GENOMIC DNA]</scope>
    <source>
        <strain evidence="5 6">DSM 45685</strain>
    </source>
</reference>
<sequence>MLRSRTDGIGISGIGAVTGYGWGRELLWEGLLSGKPAATLTGGFGSGDADAGWVAAVPDGGDPADGRGRFARAMRAAAREAIEDARERGWVPGARVGLVHAVVLGEVDLWKEFYLVEGGQLQPRDYLALMPSTPTSTFMQEYGFHGPAMNVSAMCASGNAGMLTAKSWLDAGIVDDVVLVATDLSLTPENVRHFVRLGVSVVDEEPLLGCRPFQQGSRGFIMGEASVGFVLSRRSSEPYARLLGGAMSHDGYHVTSIEPSLRQVRRCFVEALDNAGVAAAEVRYLNAHGPGTKQCDTAEAALLEELFPAEAGVYSVKPLTGHCQGAASAVELAVAALGYERGTIPAPPLVAQPHPRLLHGRFPVAGGLTVKSSLGMGGHNSVVVLGPGRD</sequence>
<dbReference type="InterPro" id="IPR014030">
    <property type="entry name" value="Ketoacyl_synth_N"/>
</dbReference>
<dbReference type="InterPro" id="IPR020841">
    <property type="entry name" value="PKS_Beta-ketoAc_synthase_dom"/>
</dbReference>
<dbReference type="PROSITE" id="PS52004">
    <property type="entry name" value="KS3_2"/>
    <property type="match status" value="1"/>
</dbReference>
<dbReference type="Pfam" id="PF00109">
    <property type="entry name" value="ketoacyl-synt"/>
    <property type="match status" value="1"/>
</dbReference>
<dbReference type="GO" id="GO:0004315">
    <property type="term" value="F:3-oxoacyl-[acyl-carrier-protein] synthase activity"/>
    <property type="evidence" value="ECO:0007669"/>
    <property type="project" value="UniProtKB-EC"/>
</dbReference>
<dbReference type="InterPro" id="IPR014031">
    <property type="entry name" value="Ketoacyl_synth_C"/>
</dbReference>
<dbReference type="PANTHER" id="PTHR11712:SF347">
    <property type="entry name" value="BETA KETOACYL-ACYL CARRIER PROTEIN SYNTHASE"/>
    <property type="match status" value="1"/>
</dbReference>
<keyword evidence="6" id="KW-1185">Reference proteome</keyword>
<evidence type="ECO:0000313" key="5">
    <source>
        <dbReference type="EMBL" id="NIJ09922.1"/>
    </source>
</evidence>
<dbReference type="AlphaFoldDB" id="A0A7X5ULJ6"/>
<evidence type="ECO:0000259" key="4">
    <source>
        <dbReference type="PROSITE" id="PS52004"/>
    </source>
</evidence>
<dbReference type="PANTHER" id="PTHR11712">
    <property type="entry name" value="POLYKETIDE SYNTHASE-RELATED"/>
    <property type="match status" value="1"/>
</dbReference>
<comment type="caution">
    <text evidence="5">The sequence shown here is derived from an EMBL/GenBank/DDBJ whole genome shotgun (WGS) entry which is preliminary data.</text>
</comment>
<evidence type="ECO:0000256" key="2">
    <source>
        <dbReference type="ARBA" id="ARBA00022679"/>
    </source>
</evidence>
<accession>A0A7X5ULJ6</accession>
<comment type="similarity">
    <text evidence="1 3">Belongs to the thiolase-like superfamily. Beta-ketoacyl-ACP synthases family.</text>
</comment>
<evidence type="ECO:0000256" key="3">
    <source>
        <dbReference type="RuleBase" id="RU003694"/>
    </source>
</evidence>
<dbReference type="EC" id="2.3.1.179" evidence="5"/>
<dbReference type="Pfam" id="PF02801">
    <property type="entry name" value="Ketoacyl-synt_C"/>
    <property type="match status" value="1"/>
</dbReference>
<organism evidence="5 6">
    <name type="scientific">Saccharomonospora amisosensis</name>
    <dbReference type="NCBI Taxonomy" id="1128677"/>
    <lineage>
        <taxon>Bacteria</taxon>
        <taxon>Bacillati</taxon>
        <taxon>Actinomycetota</taxon>
        <taxon>Actinomycetes</taxon>
        <taxon>Pseudonocardiales</taxon>
        <taxon>Pseudonocardiaceae</taxon>
        <taxon>Saccharomonospora</taxon>
    </lineage>
</organism>
<dbReference type="GO" id="GO:0006633">
    <property type="term" value="P:fatty acid biosynthetic process"/>
    <property type="evidence" value="ECO:0007669"/>
    <property type="project" value="TreeGrafter"/>
</dbReference>
<gene>
    <name evidence="5" type="ORF">FHU38_000266</name>
</gene>
<dbReference type="Proteomes" id="UP000545493">
    <property type="component" value="Unassembled WGS sequence"/>
</dbReference>
<dbReference type="Gene3D" id="3.40.47.10">
    <property type="match status" value="1"/>
</dbReference>
<evidence type="ECO:0000256" key="1">
    <source>
        <dbReference type="ARBA" id="ARBA00008467"/>
    </source>
</evidence>
<feature type="domain" description="Ketosynthase family 3 (KS3)" evidence="4">
    <location>
        <begin position="6"/>
        <end position="387"/>
    </location>
</feature>
<dbReference type="RefSeq" id="WP_167165712.1">
    <property type="nucleotide sequence ID" value="NZ_JAAOYM010000001.1"/>
</dbReference>
<protein>
    <submittedName>
        <fullName evidence="5">3-oxoacyl-[acyl-carrier-protein] synthase II</fullName>
        <ecNumber evidence="5">2.3.1.179</ecNumber>
    </submittedName>
</protein>
<dbReference type="SMART" id="SM00825">
    <property type="entry name" value="PKS_KS"/>
    <property type="match status" value="1"/>
</dbReference>
<evidence type="ECO:0000313" key="6">
    <source>
        <dbReference type="Proteomes" id="UP000545493"/>
    </source>
</evidence>
<proteinExistence type="inferred from homology"/>
<dbReference type="SUPFAM" id="SSF53901">
    <property type="entry name" value="Thiolase-like"/>
    <property type="match status" value="1"/>
</dbReference>
<keyword evidence="2 3" id="KW-0808">Transferase</keyword>
<dbReference type="InterPro" id="IPR000794">
    <property type="entry name" value="Beta-ketoacyl_synthase"/>
</dbReference>
<dbReference type="EMBL" id="JAAOYM010000001">
    <property type="protein sequence ID" value="NIJ09922.1"/>
    <property type="molecule type" value="Genomic_DNA"/>
</dbReference>
<name>A0A7X5ULJ6_9PSEU</name>
<dbReference type="InterPro" id="IPR016039">
    <property type="entry name" value="Thiolase-like"/>
</dbReference>